<keyword evidence="2" id="KW-1185">Reference proteome</keyword>
<dbReference type="EMBL" id="JBHUKY010000033">
    <property type="protein sequence ID" value="MFD2412070.1"/>
    <property type="molecule type" value="Genomic_DNA"/>
</dbReference>
<dbReference type="Proteomes" id="UP001597448">
    <property type="component" value="Unassembled WGS sequence"/>
</dbReference>
<gene>
    <name evidence="1" type="ORF">ACFSX3_19435</name>
</gene>
<protein>
    <recommendedName>
        <fullName evidence="3">MerR family transcriptional regulator</fullName>
    </recommendedName>
</protein>
<reference evidence="2" key="1">
    <citation type="journal article" date="2019" name="Int. J. Syst. Evol. Microbiol.">
        <title>The Global Catalogue of Microorganisms (GCM) 10K type strain sequencing project: providing services to taxonomists for standard genome sequencing and annotation.</title>
        <authorList>
            <consortium name="The Broad Institute Genomics Platform"/>
            <consortium name="The Broad Institute Genome Sequencing Center for Infectious Disease"/>
            <person name="Wu L."/>
            <person name="Ma J."/>
        </authorList>
    </citation>
    <scope>NUCLEOTIDE SEQUENCE [LARGE SCALE GENOMIC DNA]</scope>
    <source>
        <strain evidence="2">CCM 8725</strain>
    </source>
</reference>
<evidence type="ECO:0008006" key="3">
    <source>
        <dbReference type="Google" id="ProtNLM"/>
    </source>
</evidence>
<organism evidence="1 2">
    <name type="scientific">Paenibacillus rhizoplanae</name>
    <dbReference type="NCBI Taxonomy" id="1917181"/>
    <lineage>
        <taxon>Bacteria</taxon>
        <taxon>Bacillati</taxon>
        <taxon>Bacillota</taxon>
        <taxon>Bacilli</taxon>
        <taxon>Bacillales</taxon>
        <taxon>Paenibacillaceae</taxon>
        <taxon>Paenibacillus</taxon>
    </lineage>
</organism>
<proteinExistence type="predicted"/>
<name>A0ABW5FC39_9BACL</name>
<sequence length="135" mass="15533">MQEVGFKEAGELLNTPVSTLRRWVVLLEEQAYTFNRDGKRRQLDWQDVGVLREVKLRLQEGTLEEAIQKVVASSEVPQEEPHQQESQPVIEGSEWEAFDSQISSLRENLFWHGQEQAVSTLLTAWRVLQETIGGE</sequence>
<comment type="caution">
    <text evidence="1">The sequence shown here is derived from an EMBL/GenBank/DDBJ whole genome shotgun (WGS) entry which is preliminary data.</text>
</comment>
<accession>A0ABW5FC39</accession>
<evidence type="ECO:0000313" key="2">
    <source>
        <dbReference type="Proteomes" id="UP001597448"/>
    </source>
</evidence>
<dbReference type="RefSeq" id="WP_209988179.1">
    <property type="nucleotide sequence ID" value="NZ_JBHSVQ010000001.1"/>
</dbReference>
<evidence type="ECO:0000313" key="1">
    <source>
        <dbReference type="EMBL" id="MFD2412070.1"/>
    </source>
</evidence>